<dbReference type="SUPFAM" id="SSF57959">
    <property type="entry name" value="Leucine zipper domain"/>
    <property type="match status" value="1"/>
</dbReference>
<feature type="compositionally biased region" description="Polar residues" evidence="4">
    <location>
        <begin position="80"/>
        <end position="92"/>
    </location>
</feature>
<dbReference type="PANTHER" id="PTHR40621:SF6">
    <property type="entry name" value="AP-1-LIKE TRANSCRIPTION FACTOR YAP1-RELATED"/>
    <property type="match status" value="1"/>
</dbReference>
<accession>A0A2P7YQJ1</accession>
<dbReference type="InterPro" id="IPR046347">
    <property type="entry name" value="bZIP_sf"/>
</dbReference>
<evidence type="ECO:0000256" key="4">
    <source>
        <dbReference type="SAM" id="MobiDB-lite"/>
    </source>
</evidence>
<dbReference type="SMART" id="SM00338">
    <property type="entry name" value="BRLZ"/>
    <property type="match status" value="1"/>
</dbReference>
<comment type="subcellular location">
    <subcellularLocation>
        <location evidence="1">Nucleus</location>
    </subcellularLocation>
</comment>
<protein>
    <recommendedName>
        <fullName evidence="5">BZIP domain-containing protein</fullName>
    </recommendedName>
</protein>
<dbReference type="STRING" id="418784.A0A2P7YQJ1"/>
<dbReference type="EMBL" id="PYFQ01000006">
    <property type="protein sequence ID" value="PSK38230.1"/>
    <property type="molecule type" value="Genomic_DNA"/>
</dbReference>
<dbReference type="OrthoDB" id="2593073at2759"/>
<dbReference type="GeneID" id="36566176"/>
<reference evidence="6 7" key="1">
    <citation type="submission" date="2018-03" db="EMBL/GenBank/DDBJ databases">
        <title>Candida pseudohaemulonii genome assembly and annotation.</title>
        <authorList>
            <person name="Munoz J.F."/>
            <person name="Gade L.G."/>
            <person name="Chow N.A."/>
            <person name="Litvintseva A.P."/>
            <person name="Loparev V.N."/>
            <person name="Cuomo C.A."/>
        </authorList>
    </citation>
    <scope>NUCLEOTIDE SEQUENCE [LARGE SCALE GENOMIC DNA]</scope>
    <source>
        <strain evidence="6 7">B12108</strain>
    </source>
</reference>
<organism evidence="6 7">
    <name type="scientific">Candidozyma pseudohaemuli</name>
    <dbReference type="NCBI Taxonomy" id="418784"/>
    <lineage>
        <taxon>Eukaryota</taxon>
        <taxon>Fungi</taxon>
        <taxon>Dikarya</taxon>
        <taxon>Ascomycota</taxon>
        <taxon>Saccharomycotina</taxon>
        <taxon>Pichiomycetes</taxon>
        <taxon>Metschnikowiaceae</taxon>
        <taxon>Candidozyma</taxon>
    </lineage>
</organism>
<evidence type="ECO:0000313" key="6">
    <source>
        <dbReference type="EMBL" id="PSK38230.1"/>
    </source>
</evidence>
<dbReference type="InterPro" id="IPR004827">
    <property type="entry name" value="bZIP"/>
</dbReference>
<dbReference type="Proteomes" id="UP000241107">
    <property type="component" value="Unassembled WGS sequence"/>
</dbReference>
<dbReference type="Gene3D" id="1.20.5.170">
    <property type="match status" value="1"/>
</dbReference>
<dbReference type="AlphaFoldDB" id="A0A2P7YQJ1"/>
<dbReference type="VEuPathDB" id="FungiDB:C7M61_002787"/>
<evidence type="ECO:0000259" key="5">
    <source>
        <dbReference type="PROSITE" id="PS00036"/>
    </source>
</evidence>
<dbReference type="GO" id="GO:0090575">
    <property type="term" value="C:RNA polymerase II transcription regulator complex"/>
    <property type="evidence" value="ECO:0007669"/>
    <property type="project" value="TreeGrafter"/>
</dbReference>
<feature type="coiled-coil region" evidence="3">
    <location>
        <begin position="144"/>
        <end position="171"/>
    </location>
</feature>
<feature type="region of interest" description="Disordered" evidence="4">
    <location>
        <begin position="80"/>
        <end position="121"/>
    </location>
</feature>
<comment type="caution">
    <text evidence="6">The sequence shown here is derived from an EMBL/GenBank/DDBJ whole genome shotgun (WGS) entry which is preliminary data.</text>
</comment>
<evidence type="ECO:0000256" key="1">
    <source>
        <dbReference type="ARBA" id="ARBA00004123"/>
    </source>
</evidence>
<dbReference type="InterPro" id="IPR050936">
    <property type="entry name" value="AP-1-like"/>
</dbReference>
<feature type="domain" description="BZIP" evidence="5">
    <location>
        <begin position="114"/>
        <end position="129"/>
    </location>
</feature>
<sequence>MNPPYWKDSEDIDTGFRALATDHAFRSSENDFVVSHVPAQPQNSLGSPQPPAHVTASTSQHAASPTVHSTVSVNALNSQLNPSRLSENSPIEGTSEDGVDESLTGTRKKVSSTKRAVQNRNAQRAFRQRREKYLKELEARVGEMLQLHKKIDDLQRENRELRDYTMALQSELLKLTHNVNSDHKG</sequence>
<dbReference type="CDD" id="cd14688">
    <property type="entry name" value="bZIP_YAP"/>
    <property type="match status" value="1"/>
</dbReference>
<keyword evidence="2" id="KW-0539">Nucleus</keyword>
<name>A0A2P7YQJ1_9ASCO</name>
<keyword evidence="7" id="KW-1185">Reference proteome</keyword>
<dbReference type="PROSITE" id="PS00036">
    <property type="entry name" value="BZIP_BASIC"/>
    <property type="match status" value="1"/>
</dbReference>
<dbReference type="GO" id="GO:0001228">
    <property type="term" value="F:DNA-binding transcription activator activity, RNA polymerase II-specific"/>
    <property type="evidence" value="ECO:0007669"/>
    <property type="project" value="TreeGrafter"/>
</dbReference>
<evidence type="ECO:0000256" key="2">
    <source>
        <dbReference type="ARBA" id="ARBA00023242"/>
    </source>
</evidence>
<dbReference type="PANTHER" id="PTHR40621">
    <property type="entry name" value="TRANSCRIPTION FACTOR KAPC-RELATED"/>
    <property type="match status" value="1"/>
</dbReference>
<feature type="region of interest" description="Disordered" evidence="4">
    <location>
        <begin position="32"/>
        <end position="65"/>
    </location>
</feature>
<proteinExistence type="predicted"/>
<dbReference type="RefSeq" id="XP_024713555.1">
    <property type="nucleotide sequence ID" value="XM_024858149.1"/>
</dbReference>
<keyword evidence="3" id="KW-0175">Coiled coil</keyword>
<dbReference type="GO" id="GO:0000976">
    <property type="term" value="F:transcription cis-regulatory region binding"/>
    <property type="evidence" value="ECO:0007669"/>
    <property type="project" value="InterPro"/>
</dbReference>
<evidence type="ECO:0000256" key="3">
    <source>
        <dbReference type="SAM" id="Coils"/>
    </source>
</evidence>
<evidence type="ECO:0000313" key="7">
    <source>
        <dbReference type="Proteomes" id="UP000241107"/>
    </source>
</evidence>
<gene>
    <name evidence="6" type="ORF">C7M61_002787</name>
</gene>
<feature type="compositionally biased region" description="Polar residues" evidence="4">
    <location>
        <begin position="55"/>
        <end position="65"/>
    </location>
</feature>